<accession>A0ABW8JCP6</accession>
<proteinExistence type="predicted"/>
<gene>
    <name evidence="2" type="ORF">ISP25_19560</name>
</gene>
<feature type="compositionally biased region" description="Basic and acidic residues" evidence="1">
    <location>
        <begin position="11"/>
        <end position="62"/>
    </location>
</feature>
<name>A0ABW8JCP6_9GAMM</name>
<keyword evidence="3" id="KW-1185">Reference proteome</keyword>
<evidence type="ECO:0000313" key="2">
    <source>
        <dbReference type="EMBL" id="MFK2879274.1"/>
    </source>
</evidence>
<comment type="caution">
    <text evidence="2">The sequence shown here is derived from an EMBL/GenBank/DDBJ whole genome shotgun (WGS) entry which is preliminary data.</text>
</comment>
<sequence length="62" mass="7066">MQTTRTPKQGSHSDKPQEPSPPHRPERKSPGHEGQGDGRHADTQRRPGEDKPHEDRKPANRR</sequence>
<feature type="region of interest" description="Disordered" evidence="1">
    <location>
        <begin position="1"/>
        <end position="62"/>
    </location>
</feature>
<feature type="compositionally biased region" description="Polar residues" evidence="1">
    <location>
        <begin position="1"/>
        <end position="10"/>
    </location>
</feature>
<protein>
    <submittedName>
        <fullName evidence="2">Uncharacterized protein</fullName>
    </submittedName>
</protein>
<dbReference type="Proteomes" id="UP001620339">
    <property type="component" value="Unassembled WGS sequence"/>
</dbReference>
<dbReference type="EMBL" id="JADIKK010000008">
    <property type="protein sequence ID" value="MFK2879274.1"/>
    <property type="molecule type" value="Genomic_DNA"/>
</dbReference>
<organism evidence="2 3">
    <name type="scientific">Rhodanobacter hydrolyticus</name>
    <dbReference type="NCBI Taxonomy" id="2250595"/>
    <lineage>
        <taxon>Bacteria</taxon>
        <taxon>Pseudomonadati</taxon>
        <taxon>Pseudomonadota</taxon>
        <taxon>Gammaproteobacteria</taxon>
        <taxon>Lysobacterales</taxon>
        <taxon>Rhodanobacteraceae</taxon>
        <taxon>Rhodanobacter</taxon>
    </lineage>
</organism>
<reference evidence="2 3" key="1">
    <citation type="submission" date="2020-10" db="EMBL/GenBank/DDBJ databases">
        <title>Phylogeny of dyella-like bacteria.</title>
        <authorList>
            <person name="Fu J."/>
        </authorList>
    </citation>
    <scope>NUCLEOTIDE SEQUENCE [LARGE SCALE GENOMIC DNA]</scope>
    <source>
        <strain evidence="2 3">KACC 19113</strain>
    </source>
</reference>
<evidence type="ECO:0000256" key="1">
    <source>
        <dbReference type="SAM" id="MobiDB-lite"/>
    </source>
</evidence>
<evidence type="ECO:0000313" key="3">
    <source>
        <dbReference type="Proteomes" id="UP001620339"/>
    </source>
</evidence>
<dbReference type="RefSeq" id="WP_404616098.1">
    <property type="nucleotide sequence ID" value="NZ_JADIKK010000008.1"/>
</dbReference>